<dbReference type="InterPro" id="IPR019660">
    <property type="entry name" value="Put_sensory_transdc_reg_YbjN"/>
</dbReference>
<accession>A0A1J5SHT3</accession>
<dbReference type="Pfam" id="PF10722">
    <property type="entry name" value="YbjN"/>
    <property type="match status" value="1"/>
</dbReference>
<sequence length="167" mass="19004">MTYSMTLDEDTQAHPLDLIEQIVAANDWPFDRRCDDEMAVEVPGKWCDYSLYFAWREDVGALHFTVSFDMKVQPAKRAAIYELLALVNERLWLGHFGLWADEGIPLFRHSVLLRGQENLNVAQVEDLIDVAMEECDRFYPAFQFVIWGGKSVADAIAAAMIETVGQA</sequence>
<proteinExistence type="predicted"/>
<evidence type="ECO:0008006" key="2">
    <source>
        <dbReference type="Google" id="ProtNLM"/>
    </source>
</evidence>
<protein>
    <recommendedName>
        <fullName evidence="2">Bacterial sensory transduction regulator</fullName>
    </recommendedName>
</protein>
<gene>
    <name evidence="1" type="ORF">GALL_98330</name>
</gene>
<reference evidence="1" key="1">
    <citation type="submission" date="2016-10" db="EMBL/GenBank/DDBJ databases">
        <title>Sequence of Gallionella enrichment culture.</title>
        <authorList>
            <person name="Poehlein A."/>
            <person name="Muehling M."/>
            <person name="Daniel R."/>
        </authorList>
    </citation>
    <scope>NUCLEOTIDE SEQUENCE</scope>
</reference>
<name>A0A1J5SHT3_9ZZZZ</name>
<dbReference type="AlphaFoldDB" id="A0A1J5SHT3"/>
<comment type="caution">
    <text evidence="1">The sequence shown here is derived from an EMBL/GenBank/DDBJ whole genome shotgun (WGS) entry which is preliminary data.</text>
</comment>
<dbReference type="EMBL" id="MLJW01000034">
    <property type="protein sequence ID" value="OIR07970.1"/>
    <property type="molecule type" value="Genomic_DNA"/>
</dbReference>
<dbReference type="CDD" id="cd17033">
    <property type="entry name" value="DR1245-like"/>
    <property type="match status" value="1"/>
</dbReference>
<evidence type="ECO:0000313" key="1">
    <source>
        <dbReference type="EMBL" id="OIR07970.1"/>
    </source>
</evidence>
<organism evidence="1">
    <name type="scientific">mine drainage metagenome</name>
    <dbReference type="NCBI Taxonomy" id="410659"/>
    <lineage>
        <taxon>unclassified sequences</taxon>
        <taxon>metagenomes</taxon>
        <taxon>ecological metagenomes</taxon>
    </lineage>
</organism>